<protein>
    <submittedName>
        <fullName evidence="2">Uncharacterized protein</fullName>
    </submittedName>
</protein>
<feature type="region of interest" description="Disordered" evidence="1">
    <location>
        <begin position="70"/>
        <end position="95"/>
    </location>
</feature>
<gene>
    <name evidence="2" type="ORF">CEXT_538721</name>
</gene>
<proteinExistence type="predicted"/>
<dbReference type="AlphaFoldDB" id="A0AAV4Y3C9"/>
<accession>A0AAV4Y3C9</accession>
<evidence type="ECO:0000313" key="2">
    <source>
        <dbReference type="EMBL" id="GIZ01847.1"/>
    </source>
</evidence>
<name>A0AAV4Y3C9_CAEEX</name>
<evidence type="ECO:0000256" key="1">
    <source>
        <dbReference type="SAM" id="MobiDB-lite"/>
    </source>
</evidence>
<reference evidence="2 3" key="1">
    <citation type="submission" date="2021-06" db="EMBL/GenBank/DDBJ databases">
        <title>Caerostris extrusa draft genome.</title>
        <authorList>
            <person name="Kono N."/>
            <person name="Arakawa K."/>
        </authorList>
    </citation>
    <scope>NUCLEOTIDE SEQUENCE [LARGE SCALE GENOMIC DNA]</scope>
</reference>
<sequence>MNEPEACDTKGHSDSQLVTIFKKTLGNNCLFLNVALEKAQIFNSGYPTDVNTRYILSTTVNTRYIIIITNSDRKTPPPTRNEPISSSKLADEYHH</sequence>
<comment type="caution">
    <text evidence="2">The sequence shown here is derived from an EMBL/GenBank/DDBJ whole genome shotgun (WGS) entry which is preliminary data.</text>
</comment>
<dbReference type="EMBL" id="BPLR01018730">
    <property type="protein sequence ID" value="GIZ01847.1"/>
    <property type="molecule type" value="Genomic_DNA"/>
</dbReference>
<organism evidence="2 3">
    <name type="scientific">Caerostris extrusa</name>
    <name type="common">Bark spider</name>
    <name type="synonym">Caerostris bankana</name>
    <dbReference type="NCBI Taxonomy" id="172846"/>
    <lineage>
        <taxon>Eukaryota</taxon>
        <taxon>Metazoa</taxon>
        <taxon>Ecdysozoa</taxon>
        <taxon>Arthropoda</taxon>
        <taxon>Chelicerata</taxon>
        <taxon>Arachnida</taxon>
        <taxon>Araneae</taxon>
        <taxon>Araneomorphae</taxon>
        <taxon>Entelegynae</taxon>
        <taxon>Araneoidea</taxon>
        <taxon>Araneidae</taxon>
        <taxon>Caerostris</taxon>
    </lineage>
</organism>
<keyword evidence="3" id="KW-1185">Reference proteome</keyword>
<dbReference type="Proteomes" id="UP001054945">
    <property type="component" value="Unassembled WGS sequence"/>
</dbReference>
<evidence type="ECO:0000313" key="3">
    <source>
        <dbReference type="Proteomes" id="UP001054945"/>
    </source>
</evidence>